<dbReference type="InterPro" id="IPR011059">
    <property type="entry name" value="Metal-dep_hydrolase_composite"/>
</dbReference>
<dbReference type="NCBIfam" id="NF011987">
    <property type="entry name" value="PRK15446.2-3"/>
    <property type="match status" value="1"/>
</dbReference>
<dbReference type="GO" id="GO:0016810">
    <property type="term" value="F:hydrolase activity, acting on carbon-nitrogen (but not peptide) bonds"/>
    <property type="evidence" value="ECO:0007669"/>
    <property type="project" value="InterPro"/>
</dbReference>
<gene>
    <name evidence="2" type="ORF">I5731_12055</name>
</gene>
<dbReference type="PIRSF" id="PIRSF038971">
    <property type="entry name" value="PhnM"/>
    <property type="match status" value="1"/>
</dbReference>
<reference evidence="2" key="1">
    <citation type="submission" date="2020-12" db="EMBL/GenBank/DDBJ databases">
        <title>Methylobrevis albus sp. nov., isolated from fresh water lack sediment.</title>
        <authorList>
            <person name="Zou Q."/>
        </authorList>
    </citation>
    <scope>NUCLEOTIDE SEQUENCE</scope>
    <source>
        <strain evidence="2">L22</strain>
    </source>
</reference>
<comment type="caution">
    <text evidence="2">The sequence shown here is derived from an EMBL/GenBank/DDBJ whole genome shotgun (WGS) entry which is preliminary data.</text>
</comment>
<dbReference type="SUPFAM" id="SSF51338">
    <property type="entry name" value="Composite domain of metallo-dependent hydrolases"/>
    <property type="match status" value="1"/>
</dbReference>
<dbReference type="InterPro" id="IPR006680">
    <property type="entry name" value="Amidohydro-rel"/>
</dbReference>
<name>A0A931I336_9HYPH</name>
<dbReference type="InterPro" id="IPR032466">
    <property type="entry name" value="Metal_Hydrolase"/>
</dbReference>
<dbReference type="EMBL" id="JADZLT010000050">
    <property type="protein sequence ID" value="MBH0238559.1"/>
    <property type="molecule type" value="Genomic_DNA"/>
</dbReference>
<dbReference type="GO" id="GO:0019700">
    <property type="term" value="P:organic phosphonate catabolic process"/>
    <property type="evidence" value="ECO:0007669"/>
    <property type="project" value="InterPro"/>
</dbReference>
<accession>A0A931I336</accession>
<dbReference type="Pfam" id="PF01979">
    <property type="entry name" value="Amidohydro_1"/>
    <property type="match status" value="1"/>
</dbReference>
<dbReference type="CDD" id="cd01306">
    <property type="entry name" value="PhnM"/>
    <property type="match status" value="1"/>
</dbReference>
<dbReference type="EC" id="3.6.1.63" evidence="2"/>
<dbReference type="Gene3D" id="2.30.40.10">
    <property type="entry name" value="Urease, subunit C, domain 1"/>
    <property type="match status" value="2"/>
</dbReference>
<dbReference type="Proteomes" id="UP000631694">
    <property type="component" value="Unassembled WGS sequence"/>
</dbReference>
<protein>
    <submittedName>
        <fullName evidence="2">Alpha-D-ribose 1-methylphosphonate 5-triphosphate diphosphatase</fullName>
        <ecNumber evidence="2">3.6.1.63</ecNumber>
    </submittedName>
</protein>
<dbReference type="InterPro" id="IPR012696">
    <property type="entry name" value="PhnM"/>
</dbReference>
<keyword evidence="3" id="KW-1185">Reference proteome</keyword>
<keyword evidence="2" id="KW-0378">Hydrolase</keyword>
<dbReference type="NCBIfam" id="TIGR02318">
    <property type="entry name" value="phosphono_phnM"/>
    <property type="match status" value="1"/>
</dbReference>
<dbReference type="NCBIfam" id="NF011983">
    <property type="entry name" value="PRK15446.1-4"/>
    <property type="match status" value="1"/>
</dbReference>
<organism evidence="2 3">
    <name type="scientific">Methylobrevis albus</name>
    <dbReference type="NCBI Taxonomy" id="2793297"/>
    <lineage>
        <taxon>Bacteria</taxon>
        <taxon>Pseudomonadati</taxon>
        <taxon>Pseudomonadota</taxon>
        <taxon>Alphaproteobacteria</taxon>
        <taxon>Hyphomicrobiales</taxon>
        <taxon>Pleomorphomonadaceae</taxon>
        <taxon>Methylobrevis</taxon>
    </lineage>
</organism>
<dbReference type="PANTHER" id="PTHR43135">
    <property type="entry name" value="ALPHA-D-RIBOSE 1-METHYLPHOSPHONATE 5-TRIPHOSPHATE DIPHOSPHATASE"/>
    <property type="match status" value="1"/>
</dbReference>
<dbReference type="PANTHER" id="PTHR43135:SF3">
    <property type="entry name" value="ALPHA-D-RIBOSE 1-METHYLPHOSPHONATE 5-TRIPHOSPHATE DIPHOSPHATASE"/>
    <property type="match status" value="1"/>
</dbReference>
<feature type="domain" description="Amidohydrolase-related" evidence="1">
    <location>
        <begin position="57"/>
        <end position="380"/>
    </location>
</feature>
<dbReference type="InterPro" id="IPR051781">
    <property type="entry name" value="Metallo-dep_Hydrolase"/>
</dbReference>
<evidence type="ECO:0000313" key="2">
    <source>
        <dbReference type="EMBL" id="MBH0238559.1"/>
    </source>
</evidence>
<dbReference type="SUPFAM" id="SSF51556">
    <property type="entry name" value="Metallo-dependent hydrolases"/>
    <property type="match status" value="1"/>
</dbReference>
<sequence>MTTTVSPAAMADAVFTNARIVLPDEVLTGTVSIRDGLIADVSAGPSRAGEDFGGDWLLPGLVELHTDHLESHYAPRPGVRWNPLSAVQAHDAQIAASGITTVFDALRIGTDFEAKLDGHDMRRLADAIEAGVAGDRLRADHFIHLRCEVGAPDSLEAFALFEADPRVRLASLMDHTPGQRQFASLEHWRAYYQAKNSLTDAAFEEMLAARIERAARHAEAHRQAIAERCRAAGIVIASHDDATAAHVAESIEHGVAVAEFPTTLAAAEAARAGGLSILMGAPNVVRGGSHTGNVSASDLAAAGLLDILSSDYVPFSLIHGAFLLTGPDAGLTVPDAIALVSRNPAEAVGLTDRGAILPGRRGDVIRVRLDHEVPLVRGVWRTGRRVS</sequence>
<dbReference type="AlphaFoldDB" id="A0A931I336"/>
<dbReference type="NCBIfam" id="NF011981">
    <property type="entry name" value="PRK15446.1-2"/>
    <property type="match status" value="1"/>
</dbReference>
<dbReference type="NCBIfam" id="NF011990">
    <property type="entry name" value="PRK15446.2-6"/>
    <property type="match status" value="1"/>
</dbReference>
<dbReference type="RefSeq" id="WP_197311622.1">
    <property type="nucleotide sequence ID" value="NZ_JADZLT010000050.1"/>
</dbReference>
<evidence type="ECO:0000313" key="3">
    <source>
        <dbReference type="Proteomes" id="UP000631694"/>
    </source>
</evidence>
<evidence type="ECO:0000259" key="1">
    <source>
        <dbReference type="Pfam" id="PF01979"/>
    </source>
</evidence>
<proteinExistence type="predicted"/>
<dbReference type="NCBIfam" id="NF011984">
    <property type="entry name" value="PRK15446.1-5"/>
    <property type="match status" value="1"/>
</dbReference>
<dbReference type="Gene3D" id="3.20.20.140">
    <property type="entry name" value="Metal-dependent hydrolases"/>
    <property type="match status" value="1"/>
</dbReference>